<feature type="region of interest" description="Disordered" evidence="1">
    <location>
        <begin position="152"/>
        <end position="184"/>
    </location>
</feature>
<name>A0A1B6CDW5_9HEMI</name>
<sequence>MSEDSEDKLDFIKKFTRLDSVDDAEKEASEVLHSLLSVERIEKHHDHNQHQIQQVVVLNCGQSQDHTNNEEVNEIHWDSRVHQRLFALDHSDSFLQPNGNIVWEATLPVEESNHINNQETTMIIQEKHLNDEYDILEVSSPPSIKRLNELKTKGNKRSVRKRNKKSVKEKPDQEEIDNLDNSEDDTHDVRARFRLGCECQDDSCFRGLNPENVLKHRLNIAELTKEEHDMYLMGVTMACMSDPDITAKQRERRRLRAQYVYQGRRVCLPAFLYLENCTLYQLKRIRKHVTTHGVTPRVHGNHGKKPHNVFSLETYRRATEFLKTYIQLHNTAPVNCKNTVLFPPEISRKTIHNAYIEFLKEDSPLEGKIMGYSTFRHFMKEQFPQLRFCKTELGTTNPSNSSTSSSNIKQQINQSIQTNSDEKSTVMLQTQHPGMLLHTTMDNCRQASPIQTIISPGQMTTIPVIISEPNKPDLNQTQTAYIVTPVSQLVQAPYQTGHTITVTPITNTAYAFTTL</sequence>
<organism evidence="2">
    <name type="scientific">Clastoptera arizonana</name>
    <name type="common">Arizona spittle bug</name>
    <dbReference type="NCBI Taxonomy" id="38151"/>
    <lineage>
        <taxon>Eukaryota</taxon>
        <taxon>Metazoa</taxon>
        <taxon>Ecdysozoa</taxon>
        <taxon>Arthropoda</taxon>
        <taxon>Hexapoda</taxon>
        <taxon>Insecta</taxon>
        <taxon>Pterygota</taxon>
        <taxon>Neoptera</taxon>
        <taxon>Paraneoptera</taxon>
        <taxon>Hemiptera</taxon>
        <taxon>Auchenorrhyncha</taxon>
        <taxon>Cercopoidea</taxon>
        <taxon>Clastopteridae</taxon>
        <taxon>Clastoptera</taxon>
    </lineage>
</organism>
<protein>
    <submittedName>
        <fullName evidence="2">Uncharacterized protein</fullName>
    </submittedName>
</protein>
<feature type="compositionally biased region" description="Basic residues" evidence="1">
    <location>
        <begin position="153"/>
        <end position="165"/>
    </location>
</feature>
<reference evidence="2" key="1">
    <citation type="submission" date="2015-12" db="EMBL/GenBank/DDBJ databases">
        <title>De novo transcriptome assembly of four potential Pierce s Disease insect vectors from Arizona vineyards.</title>
        <authorList>
            <person name="Tassone E.E."/>
        </authorList>
    </citation>
    <scope>NUCLEOTIDE SEQUENCE</scope>
</reference>
<evidence type="ECO:0000256" key="1">
    <source>
        <dbReference type="SAM" id="MobiDB-lite"/>
    </source>
</evidence>
<dbReference type="EMBL" id="GEDC01025655">
    <property type="protein sequence ID" value="JAS11643.1"/>
    <property type="molecule type" value="Transcribed_RNA"/>
</dbReference>
<proteinExistence type="predicted"/>
<dbReference type="AlphaFoldDB" id="A0A1B6CDW5"/>
<feature type="compositionally biased region" description="Acidic residues" evidence="1">
    <location>
        <begin position="174"/>
        <end position="184"/>
    </location>
</feature>
<evidence type="ECO:0000313" key="2">
    <source>
        <dbReference type="EMBL" id="JAS11643.1"/>
    </source>
</evidence>
<gene>
    <name evidence="2" type="ORF">g.8879</name>
</gene>
<accession>A0A1B6CDW5</accession>